<evidence type="ECO:0000256" key="10">
    <source>
        <dbReference type="ARBA" id="ARBA00048679"/>
    </source>
</evidence>
<dbReference type="InterPro" id="IPR004166">
    <property type="entry name" value="a-kinase_dom"/>
</dbReference>
<evidence type="ECO:0000256" key="7">
    <source>
        <dbReference type="ARBA" id="ARBA00023157"/>
    </source>
</evidence>
<dbReference type="GO" id="GO:0004674">
    <property type="term" value="F:protein serine/threonine kinase activity"/>
    <property type="evidence" value="ECO:0007669"/>
    <property type="project" value="UniProtKB-KW"/>
</dbReference>
<feature type="compositionally biased region" description="Basic and acidic residues" evidence="11">
    <location>
        <begin position="646"/>
        <end position="655"/>
    </location>
</feature>
<evidence type="ECO:0000256" key="2">
    <source>
        <dbReference type="ARBA" id="ARBA00012513"/>
    </source>
</evidence>
<reference evidence="14" key="2">
    <citation type="submission" date="2025-09" db="UniProtKB">
        <authorList>
            <consortium name="Ensembl"/>
        </authorList>
    </citation>
    <scope>IDENTIFICATION</scope>
</reference>
<dbReference type="Ensembl" id="ENSSDUT00000015085.1">
    <property type="protein sequence ID" value="ENSSDUP00000014801.1"/>
    <property type="gene ID" value="ENSSDUG00000010790.1"/>
</dbReference>
<comment type="similarity">
    <text evidence="1">Belongs to the protein kinase superfamily. Alpha-type protein kinase family. ALPK subfamily.</text>
</comment>
<feature type="compositionally biased region" description="Polar residues" evidence="11">
    <location>
        <begin position="1"/>
        <end position="17"/>
    </location>
</feature>
<dbReference type="OMA" id="WPPAINR"/>
<dbReference type="PANTHER" id="PTHR47091">
    <property type="entry name" value="ALPHA-PROTEIN KINASE 2-RELATED"/>
    <property type="match status" value="1"/>
</dbReference>
<evidence type="ECO:0000313" key="14">
    <source>
        <dbReference type="Ensembl" id="ENSSDUP00000014801.1"/>
    </source>
</evidence>
<dbReference type="InterPro" id="IPR003598">
    <property type="entry name" value="Ig_sub2"/>
</dbReference>
<dbReference type="Pfam" id="PF07679">
    <property type="entry name" value="I-set"/>
    <property type="match status" value="2"/>
</dbReference>
<evidence type="ECO:0000256" key="11">
    <source>
        <dbReference type="SAM" id="MobiDB-lite"/>
    </source>
</evidence>
<feature type="compositionally biased region" description="Low complexity" evidence="11">
    <location>
        <begin position="1251"/>
        <end position="1265"/>
    </location>
</feature>
<keyword evidence="7" id="KW-1015">Disulfide bond</keyword>
<dbReference type="PANTHER" id="PTHR47091:SF1">
    <property type="entry name" value="ALPHA-PROTEIN KINASE 3"/>
    <property type="match status" value="1"/>
</dbReference>
<evidence type="ECO:0000259" key="13">
    <source>
        <dbReference type="PROSITE" id="PS51158"/>
    </source>
</evidence>
<dbReference type="InterPro" id="IPR013783">
    <property type="entry name" value="Ig-like_fold"/>
</dbReference>
<evidence type="ECO:0000256" key="3">
    <source>
        <dbReference type="ARBA" id="ARBA00022527"/>
    </source>
</evidence>
<dbReference type="GO" id="GO:0005634">
    <property type="term" value="C:nucleus"/>
    <property type="evidence" value="ECO:0007669"/>
    <property type="project" value="TreeGrafter"/>
</dbReference>
<protein>
    <recommendedName>
        <fullName evidence="2">non-specific serine/threonine protein kinase</fullName>
        <ecNumber evidence="2">2.7.11.1</ecNumber>
    </recommendedName>
</protein>
<feature type="compositionally biased region" description="Basic and acidic residues" evidence="11">
    <location>
        <begin position="695"/>
        <end position="706"/>
    </location>
</feature>
<feature type="domain" description="Ig-like" evidence="12">
    <location>
        <begin position="59"/>
        <end position="150"/>
    </location>
</feature>
<dbReference type="SMART" id="SM00409">
    <property type="entry name" value="IG"/>
    <property type="match status" value="2"/>
</dbReference>
<feature type="compositionally biased region" description="Basic and acidic residues" evidence="11">
    <location>
        <begin position="321"/>
        <end position="335"/>
    </location>
</feature>
<feature type="compositionally biased region" description="Low complexity" evidence="11">
    <location>
        <begin position="271"/>
        <end position="294"/>
    </location>
</feature>
<evidence type="ECO:0000256" key="5">
    <source>
        <dbReference type="ARBA" id="ARBA00022737"/>
    </source>
</evidence>
<name>A0A3B4U847_SERDU</name>
<feature type="compositionally biased region" description="Basic and acidic residues" evidence="11">
    <location>
        <begin position="531"/>
        <end position="548"/>
    </location>
</feature>
<feature type="region of interest" description="Disordered" evidence="11">
    <location>
        <begin position="175"/>
        <end position="304"/>
    </location>
</feature>
<dbReference type="SUPFAM" id="SSF48726">
    <property type="entry name" value="Immunoglobulin"/>
    <property type="match status" value="2"/>
</dbReference>
<feature type="compositionally biased region" description="Basic and acidic residues" evidence="11">
    <location>
        <begin position="609"/>
        <end position="625"/>
    </location>
</feature>
<comment type="catalytic activity">
    <reaction evidence="9">
        <text>L-threonyl-[protein] + ATP = O-phospho-L-threonyl-[protein] + ADP + H(+)</text>
        <dbReference type="Rhea" id="RHEA:46608"/>
        <dbReference type="Rhea" id="RHEA-COMP:11060"/>
        <dbReference type="Rhea" id="RHEA-COMP:11605"/>
        <dbReference type="ChEBI" id="CHEBI:15378"/>
        <dbReference type="ChEBI" id="CHEBI:30013"/>
        <dbReference type="ChEBI" id="CHEBI:30616"/>
        <dbReference type="ChEBI" id="CHEBI:61977"/>
        <dbReference type="ChEBI" id="CHEBI:456216"/>
        <dbReference type="EC" id="2.7.11.1"/>
    </reaction>
</comment>
<evidence type="ECO:0000256" key="6">
    <source>
        <dbReference type="ARBA" id="ARBA00022777"/>
    </source>
</evidence>
<feature type="compositionally biased region" description="Basic and acidic residues" evidence="11">
    <location>
        <begin position="175"/>
        <end position="202"/>
    </location>
</feature>
<dbReference type="PROSITE" id="PS50835">
    <property type="entry name" value="IG_LIKE"/>
    <property type="match status" value="2"/>
</dbReference>
<feature type="region of interest" description="Disordered" evidence="11">
    <location>
        <begin position="487"/>
        <end position="571"/>
    </location>
</feature>
<dbReference type="InterPro" id="IPR007110">
    <property type="entry name" value="Ig-like_dom"/>
</dbReference>
<keyword evidence="6" id="KW-0418">Kinase</keyword>
<feature type="region of interest" description="Disordered" evidence="11">
    <location>
        <begin position="1749"/>
        <end position="1815"/>
    </location>
</feature>
<dbReference type="SMART" id="SM00408">
    <property type="entry name" value="IGc2"/>
    <property type="match status" value="2"/>
</dbReference>
<dbReference type="PROSITE" id="PS51158">
    <property type="entry name" value="ALPHA_KINASE"/>
    <property type="match status" value="1"/>
</dbReference>
<feature type="region of interest" description="Disordered" evidence="11">
    <location>
        <begin position="600"/>
        <end position="657"/>
    </location>
</feature>
<dbReference type="Pfam" id="PF02816">
    <property type="entry name" value="Alpha_kinase"/>
    <property type="match status" value="1"/>
</dbReference>
<comment type="catalytic activity">
    <reaction evidence="10">
        <text>L-seryl-[protein] + ATP = O-phospho-L-seryl-[protein] + ADP + H(+)</text>
        <dbReference type="Rhea" id="RHEA:17989"/>
        <dbReference type="Rhea" id="RHEA-COMP:9863"/>
        <dbReference type="Rhea" id="RHEA-COMP:11604"/>
        <dbReference type="ChEBI" id="CHEBI:15378"/>
        <dbReference type="ChEBI" id="CHEBI:29999"/>
        <dbReference type="ChEBI" id="CHEBI:30616"/>
        <dbReference type="ChEBI" id="CHEBI:83421"/>
        <dbReference type="ChEBI" id="CHEBI:456216"/>
        <dbReference type="EC" id="2.7.11.1"/>
    </reaction>
</comment>
<feature type="region of interest" description="Disordered" evidence="11">
    <location>
        <begin position="316"/>
        <end position="378"/>
    </location>
</feature>
<evidence type="ECO:0000256" key="8">
    <source>
        <dbReference type="ARBA" id="ARBA00023319"/>
    </source>
</evidence>
<dbReference type="InterPro" id="IPR013098">
    <property type="entry name" value="Ig_I-set"/>
</dbReference>
<evidence type="ECO:0000313" key="15">
    <source>
        <dbReference type="Proteomes" id="UP000261420"/>
    </source>
</evidence>
<keyword evidence="5" id="KW-0677">Repeat</keyword>
<dbReference type="Gene3D" id="2.60.40.10">
    <property type="entry name" value="Immunoglobulins"/>
    <property type="match status" value="2"/>
</dbReference>
<dbReference type="Gene3D" id="3.20.200.10">
    <property type="entry name" value="MHCK/EF2 kinase"/>
    <property type="match status" value="1"/>
</dbReference>
<dbReference type="FunFam" id="2.60.40.10:FF:000543">
    <property type="entry name" value="Alpha-protein kinase 3"/>
    <property type="match status" value="1"/>
</dbReference>
<dbReference type="SUPFAM" id="SSF56112">
    <property type="entry name" value="Protein kinase-like (PK-like)"/>
    <property type="match status" value="1"/>
</dbReference>
<sequence>MTSRRPMTRSFSGNGRTSSFSEEEGSSSNGRNTYLSNVRPENRSTLCSVMAQLTEDIQPSFETTLKSKAVSENCNVKFTCVVSGYPAPELKWYKDDMEMDRYCGLPKYEIGRNGKTHTLHIYNCTLDDAAIYQASASNSKGIVSCSGVLEVGTMNEYKIHQRFFAKLKQKAEKKKKDLEEQTKKQDKTNTQREKPQKTPERPPRKRPILPPKEKPVVKEPEVGEQVGAAAEPNGVSSEVMETETISSTNSSPEKEVPPSGETLAKKKIKISNGVDVGVSNSSSSSSSSGRSHMMGNGGENCYDGGISLAQFLAETLQSQSAEEKQNSSRVEKPKEMNVPVVNDSKETEGMQKEREEQEKATEEEYEREKRSDEDLVIEKEIERERLSEMWHTTDHSKHGSEVKHHSRAHKDHDHHNIQASISSMLHTVKDFFFGKSKKGFHDHIEDREREFDHYSIQPPQPETPPSFRLQQECNPDVYKPLTEDVVPMETDKPNESSGSVYMEQPSVSLETHEHKHEDSVLHTDLTPADKLPPKSTEESTRQSVKEVEDAAEAMEVSVGTGSSSPGEEIPLSGLQVLTETEDKDSQVVSVISKVPVNQQEPDCLVVSPRPDHQAARDASSPREDISVLPLTKTPSEEGEEQLSIDKMGEEGKPDTVEGLSFNKLCEEEKAEVKSSKQPCSDINRSENTELTTPSLEERIEPCESKTPDQVLSPLPAVVADTAEKDYVKEEAKCTSLVQEMNVGFPPSEAPDSLENVDLKIQPECPPSTAEESADVHNLSAIPSSSSGFTSGEEKSDLKDVVNSVLEEGVEVNLCNDLNTQEQATLEGENTETRNECLQSDVETEKRVEESDESKIVSVTQNEGSSANVLEEHNEIAQPDGGETQLGWPSENIPQIQISVIEDTPGIKPTVPDVNQNEHFVIPKIEIMEPELKECTQPLTVVALSEPESEPALLQKHDATYVSEIIVQDQSMTDSPHSLPTEKGMQNDYNLSLAQKVKEVAQLDDETEMLEQEQPRVKSSEQLPQMDYASIPVINVSCTDDKEKDAFVNAHVSHTLQPFETPTVPLFVVPPISVTCHESDPGLRLHTHSEWTETETSATTQRGTKHDVDIPMTAKPEKAESRKQNLEEVSDKSVKESTPSLLLEAPLPKVGDNVVSINKTAEDNIVPEKKNKIKPLKEAKIENSVSVEDPQKNRCTVERLSCKPPAHPSLSPASLRKFMPKAAPDSDSEAVTAVPVITVGDRQSDKADEDLSGGSTPTSSLSCESSPRLKRRDSLSLIRSATPEELASGARRKIFIPKAKDDGEGAVFGVLDTQGKKETPYMSPSQARRAALLQASTGQNTPPMERRSPLLSRRKATLEVPKVVEETPKDEPVTKKEEKPAEKKLDPLKAPQVIRKIRGEPFPDASGHLKLWCQFFNVLSDSTIKWYRDEEEILEVKRSGGDESQVALAIVLASSQDCGVYGCTIKNEYGSDTTDFLLSVDILSEILLRDDLEVGEEIEMTPMLFNKGLADCGNWGEKFFGRIMTETVNIGEGCAHKASKVKVIYGLDPVFDSGSNCIIKVQNPIAYGTKQESNLTERNLEISKQECKVQNMIREYCKIFAAEARVIENFGHSLEVIPQYLMYRPANSVPYATVEADLAGVFLKYCMMDPKGRLITRTTSEVEQKCSTFQHWIHQWTHGNLLVTRLEGVEAKLTNVRAVTKSKGYQGLTEYGSPEVFEQFLTQHQCNYYCGLLGLRPLKSMDSLLQPTKIKGSRSPLLNRKLGSNSPQLQRKGQSPQLSRKANSSPRVTRKVQEPENNKSDTKPKSAETVNALEMP</sequence>
<feature type="compositionally biased region" description="Basic and acidic residues" evidence="11">
    <location>
        <begin position="343"/>
        <end position="378"/>
    </location>
</feature>
<dbReference type="GO" id="GO:0055013">
    <property type="term" value="P:cardiac muscle cell development"/>
    <property type="evidence" value="ECO:0007669"/>
    <property type="project" value="TreeGrafter"/>
</dbReference>
<dbReference type="InterPro" id="IPR011009">
    <property type="entry name" value="Kinase-like_dom_sf"/>
</dbReference>
<feature type="compositionally biased region" description="Basic and acidic residues" evidence="11">
    <location>
        <begin position="842"/>
        <end position="854"/>
    </location>
</feature>
<evidence type="ECO:0000256" key="9">
    <source>
        <dbReference type="ARBA" id="ARBA00047899"/>
    </source>
</evidence>
<dbReference type="FunFam" id="2.60.40.10:FF:000069">
    <property type="entry name" value="Alpha-protein kinase 3"/>
    <property type="match status" value="1"/>
</dbReference>
<dbReference type="GO" id="GO:0005524">
    <property type="term" value="F:ATP binding"/>
    <property type="evidence" value="ECO:0007669"/>
    <property type="project" value="InterPro"/>
</dbReference>
<evidence type="ECO:0000259" key="12">
    <source>
        <dbReference type="PROSITE" id="PS50835"/>
    </source>
</evidence>
<proteinExistence type="inferred from homology"/>
<feature type="region of interest" description="Disordered" evidence="11">
    <location>
        <begin position="670"/>
        <end position="709"/>
    </location>
</feature>
<dbReference type="Proteomes" id="UP000261420">
    <property type="component" value="Unplaced"/>
</dbReference>
<dbReference type="STRING" id="41447.ENSSDUP00000014801"/>
<dbReference type="SMART" id="SM00811">
    <property type="entry name" value="Alpha_kinase"/>
    <property type="match status" value="1"/>
</dbReference>
<keyword evidence="3" id="KW-0723">Serine/threonine-protein kinase</keyword>
<evidence type="ECO:0000256" key="1">
    <source>
        <dbReference type="ARBA" id="ARBA00008651"/>
    </source>
</evidence>
<accession>A0A3B4U847</accession>
<feature type="region of interest" description="Disordered" evidence="11">
    <location>
        <begin position="822"/>
        <end position="864"/>
    </location>
</feature>
<feature type="region of interest" description="Disordered" evidence="11">
    <location>
        <begin position="1112"/>
        <end position="1133"/>
    </location>
</feature>
<feature type="region of interest" description="Disordered" evidence="11">
    <location>
        <begin position="1236"/>
        <end position="1275"/>
    </location>
</feature>
<feature type="compositionally biased region" description="Basic and acidic residues" evidence="11">
    <location>
        <begin position="211"/>
        <end position="221"/>
    </location>
</feature>
<dbReference type="GeneTree" id="ENSGT00940000158534"/>
<organism evidence="14 15">
    <name type="scientific">Seriola dumerili</name>
    <name type="common">Greater amberjack</name>
    <name type="synonym">Caranx dumerili</name>
    <dbReference type="NCBI Taxonomy" id="41447"/>
    <lineage>
        <taxon>Eukaryota</taxon>
        <taxon>Metazoa</taxon>
        <taxon>Chordata</taxon>
        <taxon>Craniata</taxon>
        <taxon>Vertebrata</taxon>
        <taxon>Euteleostomi</taxon>
        <taxon>Actinopterygii</taxon>
        <taxon>Neopterygii</taxon>
        <taxon>Teleostei</taxon>
        <taxon>Neoteleostei</taxon>
        <taxon>Acanthomorphata</taxon>
        <taxon>Carangaria</taxon>
        <taxon>Carangiformes</taxon>
        <taxon>Carangidae</taxon>
        <taxon>Seriola</taxon>
    </lineage>
</organism>
<feature type="compositionally biased region" description="Basic and acidic residues" evidence="11">
    <location>
        <begin position="1790"/>
        <end position="1805"/>
    </location>
</feature>
<keyword evidence="8" id="KW-0393">Immunoglobulin domain</keyword>
<reference evidence="14" key="1">
    <citation type="submission" date="2025-08" db="UniProtKB">
        <authorList>
            <consortium name="Ensembl"/>
        </authorList>
    </citation>
    <scope>IDENTIFICATION</scope>
</reference>
<keyword evidence="4" id="KW-0808">Transferase</keyword>
<evidence type="ECO:0000256" key="4">
    <source>
        <dbReference type="ARBA" id="ARBA00022679"/>
    </source>
</evidence>
<keyword evidence="15" id="KW-1185">Reference proteome</keyword>
<dbReference type="EC" id="2.7.11.1" evidence="2"/>
<feature type="compositionally biased region" description="Polar residues" evidence="11">
    <location>
        <begin position="1761"/>
        <end position="1786"/>
    </location>
</feature>
<dbReference type="InterPro" id="IPR003599">
    <property type="entry name" value="Ig_sub"/>
</dbReference>
<feature type="compositionally biased region" description="Polar residues" evidence="11">
    <location>
        <begin position="495"/>
        <end position="509"/>
    </location>
</feature>
<feature type="domain" description="Ig-like" evidence="12">
    <location>
        <begin position="1390"/>
        <end position="1478"/>
    </location>
</feature>
<dbReference type="InterPro" id="IPR036179">
    <property type="entry name" value="Ig-like_dom_sf"/>
</dbReference>
<feature type="compositionally biased region" description="Basic and acidic residues" evidence="11">
    <location>
        <begin position="510"/>
        <end position="521"/>
    </location>
</feature>
<feature type="domain" description="Alpha-type protein kinase" evidence="13">
    <location>
        <begin position="1506"/>
        <end position="1737"/>
    </location>
</feature>
<dbReference type="CDD" id="cd16973">
    <property type="entry name" value="Alpha_kinase_ALPK3"/>
    <property type="match status" value="1"/>
</dbReference>
<feature type="region of interest" description="Disordered" evidence="11">
    <location>
        <begin position="1"/>
        <end position="37"/>
    </location>
</feature>